<evidence type="ECO:0000256" key="1">
    <source>
        <dbReference type="ARBA" id="ARBA00022741"/>
    </source>
</evidence>
<dbReference type="EC" id="3.6.4.13" evidence="8"/>
<dbReference type="PROSITE" id="PS00039">
    <property type="entry name" value="DEAD_ATP_HELICASE"/>
    <property type="match status" value="1"/>
</dbReference>
<dbReference type="Pfam" id="PF00270">
    <property type="entry name" value="DEAD"/>
    <property type="match status" value="1"/>
</dbReference>
<evidence type="ECO:0000256" key="3">
    <source>
        <dbReference type="ARBA" id="ARBA00022806"/>
    </source>
</evidence>
<keyword evidence="4 7" id="KW-0067">ATP-binding</keyword>
<dbReference type="InterPro" id="IPR014001">
    <property type="entry name" value="Helicase_ATP-bd"/>
</dbReference>
<keyword evidence="14" id="KW-1185">Reference proteome</keyword>
<dbReference type="SMART" id="SM00487">
    <property type="entry name" value="DEXDc"/>
    <property type="match status" value="1"/>
</dbReference>
<dbReference type="EMBL" id="CAXHTA020000015">
    <property type="protein sequence ID" value="CAL5225786.1"/>
    <property type="molecule type" value="Genomic_DNA"/>
</dbReference>
<dbReference type="Gene3D" id="3.40.50.300">
    <property type="entry name" value="P-loop containing nucleotide triphosphate hydrolases"/>
    <property type="match status" value="2"/>
</dbReference>
<sequence length="606" mass="65935">MRSVSFGLKATYARSSLSSVSIRMKKNVTGRPRYYETAARASQAPVAQRPLQAGARDAAPQQRGMSSTTQESLTQATFASFPLSAATQRAIAEVLGYTHCTAVQAESLGPLLGGADMVVKAKTGTGKTLAFLIPGIEQMMRKPPNRSIGMLVVSPTRELAAQIAEEAKQLSAFQQNFTVQVMFGGTNINKDVSALNRGPPNILVATPGRLLDHLQNAQQLGPMLKDLRMVVLDEADRLLDMGFRQEIEKILRFLPAKSGRQNVMFSATYPPNIQELAGIALNPQRQVVDTVGEEQTHATEQVEQQYLITSMASQHATLLAVIREHIRTERDFKVMCFFTTARITQFYCALFNALGVPVLEMHSRKSQAQRTRAADQFRASKRCIMFSSDVSARGVDYPDVSLVIQVGLATDKAQYIHRLGRTARAGKSGKGMLLLGDFEERFLNSLSELPLAEAAPLPASALTEAQAQVQQGLAAVDEEDKSQAYRTWLGFYKGSMKLCRWNAEQLVQAANRYAVTLGCDGVPTIEKKTVGKMGLKGVPGLNLVNSEGGGRHNQGAQQQRGQAAKMPRNDSEGLWSNGSAPGRGPARNGSSGRPMRGAKRQHASPY</sequence>
<dbReference type="InterPro" id="IPR000629">
    <property type="entry name" value="RNA-helicase_DEAD-box_CS"/>
</dbReference>
<feature type="compositionally biased region" description="Low complexity" evidence="9">
    <location>
        <begin position="553"/>
        <end position="564"/>
    </location>
</feature>
<keyword evidence="1 7" id="KW-0547">Nucleotide-binding</keyword>
<dbReference type="Pfam" id="PF00271">
    <property type="entry name" value="Helicase_C"/>
    <property type="match status" value="1"/>
</dbReference>
<evidence type="ECO:0000256" key="4">
    <source>
        <dbReference type="ARBA" id="ARBA00022840"/>
    </source>
</evidence>
<dbReference type="PROSITE" id="PS51192">
    <property type="entry name" value="HELICASE_ATP_BIND_1"/>
    <property type="match status" value="1"/>
</dbReference>
<evidence type="ECO:0000256" key="8">
    <source>
        <dbReference type="RuleBase" id="RU365068"/>
    </source>
</evidence>
<evidence type="ECO:0000256" key="7">
    <source>
        <dbReference type="RuleBase" id="RU000492"/>
    </source>
</evidence>
<comment type="function">
    <text evidence="8">RNA helicase.</text>
</comment>
<dbReference type="Proteomes" id="UP001497392">
    <property type="component" value="Unassembled WGS sequence"/>
</dbReference>
<dbReference type="SUPFAM" id="SSF52540">
    <property type="entry name" value="P-loop containing nucleoside triphosphate hydrolases"/>
    <property type="match status" value="1"/>
</dbReference>
<feature type="region of interest" description="Disordered" evidence="9">
    <location>
        <begin position="542"/>
        <end position="606"/>
    </location>
</feature>
<feature type="domain" description="DEAD-box RNA helicase Q" evidence="12">
    <location>
        <begin position="76"/>
        <end position="105"/>
    </location>
</feature>
<evidence type="ECO:0000313" key="14">
    <source>
        <dbReference type="Proteomes" id="UP001497392"/>
    </source>
</evidence>
<comment type="similarity">
    <text evidence="7">Belongs to the DEAD box helicase family.</text>
</comment>
<dbReference type="PROSITE" id="PS51195">
    <property type="entry name" value="Q_MOTIF"/>
    <property type="match status" value="1"/>
</dbReference>
<protein>
    <recommendedName>
        <fullName evidence="8">ATP-dependent RNA helicase</fullName>
        <ecNumber evidence="8">3.6.4.13</ecNumber>
    </recommendedName>
</protein>
<feature type="domain" description="Helicase C-terminal" evidence="11">
    <location>
        <begin position="314"/>
        <end position="470"/>
    </location>
</feature>
<dbReference type="SMART" id="SM00490">
    <property type="entry name" value="HELICc"/>
    <property type="match status" value="1"/>
</dbReference>
<feature type="region of interest" description="Disordered" evidence="9">
    <location>
        <begin position="38"/>
        <end position="70"/>
    </location>
</feature>
<dbReference type="PROSITE" id="PS51194">
    <property type="entry name" value="HELICASE_CTER"/>
    <property type="match status" value="1"/>
</dbReference>
<evidence type="ECO:0000256" key="5">
    <source>
        <dbReference type="ARBA" id="ARBA00022884"/>
    </source>
</evidence>
<evidence type="ECO:0000259" key="11">
    <source>
        <dbReference type="PROSITE" id="PS51194"/>
    </source>
</evidence>
<gene>
    <name evidence="13" type="primary">g8561</name>
    <name evidence="13" type="ORF">VP750_LOCUS7692</name>
</gene>
<keyword evidence="3 7" id="KW-0347">Helicase</keyword>
<dbReference type="InterPro" id="IPR014014">
    <property type="entry name" value="RNA_helicase_DEAD_Q_motif"/>
</dbReference>
<comment type="domain">
    <text evidence="8">The Q motif is unique to and characteristic of the DEAD box family of RNA helicases and controls ATP binding and hydrolysis.</text>
</comment>
<feature type="short sequence motif" description="Q motif" evidence="6">
    <location>
        <begin position="76"/>
        <end position="105"/>
    </location>
</feature>
<evidence type="ECO:0000313" key="13">
    <source>
        <dbReference type="EMBL" id="CAL5225786.1"/>
    </source>
</evidence>
<reference evidence="13 14" key="1">
    <citation type="submission" date="2024-06" db="EMBL/GenBank/DDBJ databases">
        <authorList>
            <person name="Kraege A."/>
            <person name="Thomma B."/>
        </authorList>
    </citation>
    <scope>NUCLEOTIDE SEQUENCE [LARGE SCALE GENOMIC DNA]</scope>
</reference>
<evidence type="ECO:0000256" key="9">
    <source>
        <dbReference type="SAM" id="MobiDB-lite"/>
    </source>
</evidence>
<evidence type="ECO:0000256" key="2">
    <source>
        <dbReference type="ARBA" id="ARBA00022801"/>
    </source>
</evidence>
<evidence type="ECO:0000256" key="6">
    <source>
        <dbReference type="PROSITE-ProRule" id="PRU00552"/>
    </source>
</evidence>
<comment type="catalytic activity">
    <reaction evidence="8">
        <text>ATP + H2O = ADP + phosphate + H(+)</text>
        <dbReference type="Rhea" id="RHEA:13065"/>
        <dbReference type="ChEBI" id="CHEBI:15377"/>
        <dbReference type="ChEBI" id="CHEBI:15378"/>
        <dbReference type="ChEBI" id="CHEBI:30616"/>
        <dbReference type="ChEBI" id="CHEBI:43474"/>
        <dbReference type="ChEBI" id="CHEBI:456216"/>
        <dbReference type="EC" id="3.6.4.13"/>
    </reaction>
</comment>
<dbReference type="InterPro" id="IPR027417">
    <property type="entry name" value="P-loop_NTPase"/>
</dbReference>
<keyword evidence="5 8" id="KW-0694">RNA-binding</keyword>
<dbReference type="PANTHER" id="PTHR24031">
    <property type="entry name" value="RNA HELICASE"/>
    <property type="match status" value="1"/>
</dbReference>
<feature type="compositionally biased region" description="Basic residues" evidence="9">
    <location>
        <begin position="596"/>
        <end position="606"/>
    </location>
</feature>
<comment type="caution">
    <text evidence="13">The sequence shown here is derived from an EMBL/GenBank/DDBJ whole genome shotgun (WGS) entry which is preliminary data.</text>
</comment>
<dbReference type="InterPro" id="IPR001650">
    <property type="entry name" value="Helicase_C-like"/>
</dbReference>
<evidence type="ECO:0000259" key="10">
    <source>
        <dbReference type="PROSITE" id="PS51192"/>
    </source>
</evidence>
<proteinExistence type="inferred from homology"/>
<feature type="domain" description="Helicase ATP-binding" evidence="10">
    <location>
        <begin position="108"/>
        <end position="287"/>
    </location>
</feature>
<name>A0ABP1G0P5_9CHLO</name>
<evidence type="ECO:0000259" key="12">
    <source>
        <dbReference type="PROSITE" id="PS51195"/>
    </source>
</evidence>
<keyword evidence="2 7" id="KW-0378">Hydrolase</keyword>
<organism evidence="13 14">
    <name type="scientific">Coccomyxa viridis</name>
    <dbReference type="NCBI Taxonomy" id="1274662"/>
    <lineage>
        <taxon>Eukaryota</taxon>
        <taxon>Viridiplantae</taxon>
        <taxon>Chlorophyta</taxon>
        <taxon>core chlorophytes</taxon>
        <taxon>Trebouxiophyceae</taxon>
        <taxon>Trebouxiophyceae incertae sedis</taxon>
        <taxon>Coccomyxaceae</taxon>
        <taxon>Coccomyxa</taxon>
    </lineage>
</organism>
<dbReference type="CDD" id="cd18787">
    <property type="entry name" value="SF2_C_DEAD"/>
    <property type="match status" value="1"/>
</dbReference>
<accession>A0ABP1G0P5</accession>
<dbReference type="InterPro" id="IPR011545">
    <property type="entry name" value="DEAD/DEAH_box_helicase_dom"/>
</dbReference>